<dbReference type="PANTHER" id="PTHR42736:SF1">
    <property type="entry name" value="PROTEIN-GLUTAMINE GAMMA-GLUTAMYLTRANSFERASE"/>
    <property type="match status" value="1"/>
</dbReference>
<feature type="compositionally biased region" description="Low complexity" evidence="1">
    <location>
        <begin position="809"/>
        <end position="826"/>
    </location>
</feature>
<evidence type="ECO:0000313" key="4">
    <source>
        <dbReference type="EMBL" id="PWG59476.1"/>
    </source>
</evidence>
<feature type="transmembrane region" description="Helical" evidence="2">
    <location>
        <begin position="114"/>
        <end position="134"/>
    </location>
</feature>
<reference evidence="4 5" key="1">
    <citation type="journal article" date="2018" name="Int. J. Syst. Evol. Microbiol.">
        <title>Bifidobacterium catulorum sp. nov., a novel taxon from the faeces of the baby common marmoset (Callithrix jacchus).</title>
        <authorList>
            <person name="Modesto M."/>
            <person name="Michelini S."/>
            <person name="Oki K."/>
            <person name="Biavati B."/>
            <person name="Watanabe K."/>
            <person name="Mattarelli P."/>
        </authorList>
    </citation>
    <scope>NUCLEOTIDE SEQUENCE [LARGE SCALE GENOMIC DNA]</scope>
    <source>
        <strain evidence="4 5">MRM 8.19</strain>
    </source>
</reference>
<proteinExistence type="predicted"/>
<dbReference type="PANTHER" id="PTHR42736">
    <property type="entry name" value="PROTEIN-GLUTAMINE GAMMA-GLUTAMYLTRANSFERASE"/>
    <property type="match status" value="1"/>
</dbReference>
<accession>A0A2U2MRJ2</accession>
<gene>
    <name evidence="4" type="ORF">DF200_07355</name>
</gene>
<evidence type="ECO:0000256" key="2">
    <source>
        <dbReference type="SAM" id="Phobius"/>
    </source>
</evidence>
<evidence type="ECO:0000313" key="5">
    <source>
        <dbReference type="Proteomes" id="UP000245753"/>
    </source>
</evidence>
<organism evidence="4 5">
    <name type="scientific">Bifidobacterium catulorum</name>
    <dbReference type="NCBI Taxonomy" id="1630173"/>
    <lineage>
        <taxon>Bacteria</taxon>
        <taxon>Bacillati</taxon>
        <taxon>Actinomycetota</taxon>
        <taxon>Actinomycetes</taxon>
        <taxon>Bifidobacteriales</taxon>
        <taxon>Bifidobacteriaceae</taxon>
        <taxon>Bifidobacterium</taxon>
    </lineage>
</organism>
<feature type="region of interest" description="Disordered" evidence="1">
    <location>
        <begin position="805"/>
        <end position="826"/>
    </location>
</feature>
<evidence type="ECO:0000256" key="1">
    <source>
        <dbReference type="SAM" id="MobiDB-lite"/>
    </source>
</evidence>
<dbReference type="InterPro" id="IPR052901">
    <property type="entry name" value="Bact_TGase-like"/>
</dbReference>
<protein>
    <submittedName>
        <fullName evidence="4">Transglutaminase</fullName>
    </submittedName>
</protein>
<name>A0A2U2MRJ2_9BIFI</name>
<keyword evidence="2" id="KW-1133">Transmembrane helix</keyword>
<dbReference type="RefSeq" id="WP_109137634.1">
    <property type="nucleotide sequence ID" value="NZ_QFFN01000020.1"/>
</dbReference>
<dbReference type="EMBL" id="QFFN01000020">
    <property type="protein sequence ID" value="PWG59476.1"/>
    <property type="molecule type" value="Genomic_DNA"/>
</dbReference>
<feature type="transmembrane region" description="Helical" evidence="2">
    <location>
        <begin position="229"/>
        <end position="248"/>
    </location>
</feature>
<dbReference type="SUPFAM" id="SSF54001">
    <property type="entry name" value="Cysteine proteinases"/>
    <property type="match status" value="1"/>
</dbReference>
<feature type="transmembrane region" description="Helical" evidence="2">
    <location>
        <begin position="58"/>
        <end position="80"/>
    </location>
</feature>
<dbReference type="Proteomes" id="UP000245753">
    <property type="component" value="Unassembled WGS sequence"/>
</dbReference>
<comment type="caution">
    <text evidence="4">The sequence shown here is derived from an EMBL/GenBank/DDBJ whole genome shotgun (WGS) entry which is preliminary data.</text>
</comment>
<dbReference type="SMART" id="SM00460">
    <property type="entry name" value="TGc"/>
    <property type="match status" value="1"/>
</dbReference>
<dbReference type="InterPro" id="IPR002931">
    <property type="entry name" value="Transglutaminase-like"/>
</dbReference>
<feature type="region of interest" description="Disordered" evidence="1">
    <location>
        <begin position="601"/>
        <end position="654"/>
    </location>
</feature>
<keyword evidence="2" id="KW-0812">Transmembrane</keyword>
<keyword evidence="5" id="KW-1185">Reference proteome</keyword>
<feature type="transmembrane region" description="Helical" evidence="2">
    <location>
        <begin position="178"/>
        <end position="197"/>
    </location>
</feature>
<sequence>MTDSQFESLHTASGISDLTGTGTGTGTGTWAKSTHSAIWITRGLKGGERNALMDAHSLASHAVSLTVMLAANLLASANLIDVYGSPMAWAATAVPAAVLGALIAFAGVRTMLRLWWQLVFLLAAQFIIGPVIALPRTTIAHVIPGPDTLAEGVSATFGSFKYLISIDPAVGTGGGDLMALWTIVLWSGFLSGVFAIARKPLSSVLSTVAVGASFAVCAALGTHTGVQPVAVGIALFLLLVVWLSWRLGMLELNRFISAGVIIVLAAALAFGSSLVVAQHREVLRDRYEPPLSPYNYSSPLSGLRAYVKDHKKDTLLSVKDLPAATPVRLAVMDRFDGAVWNLSDSSQAAGSSDYRRVGRTIGDEARARTSGDRFTATFTVHKGLADVWLPTAGVATSVGLSGEDAQSFYYNTDTNSGMLTTRTRAGMTYTEHGIAPRTPSTGQIDDSRAAVVEQPQAEDVPDSVGKLATSFAGGSTDGGAAARRLADRLRENGWFSHGLKGDYPSLPGHGSYRVDKLLAGKSMVGDSEQYASAMALMARDLGLPSRVVLGFIPKDKDGEISEDRTKTAKDGTTTIDFTGNDIEAWVEVKLDGYGWVAFHPTPKETKVPNKNQNLTPPNPQKLVRQPPVPLQDPLRDENQTKGQSKLDGSEADDSSSSLLLGRVLATIGKVALYGSPVWALAIIVGAILAIKAAALSRARRNGSPAMRIAQGWRQICVLAEQSGATVSGTRRDQSRMMARQLALPQSTLEALGKQADYAAFSGTTIDEASAAAYWNTVDQVRRAIMRGLPRNRAIRTRLSLRGVFSDPVSARPSSATSSSSAKSSSAAMSAGNVVSASANRILLWLNAVKERLRSRTSSRTTDRSTKG</sequence>
<feature type="domain" description="Transglutaminase-like" evidence="3">
    <location>
        <begin position="519"/>
        <end position="602"/>
    </location>
</feature>
<evidence type="ECO:0000259" key="3">
    <source>
        <dbReference type="SMART" id="SM00460"/>
    </source>
</evidence>
<keyword evidence="2" id="KW-0472">Membrane</keyword>
<dbReference type="Pfam" id="PF01841">
    <property type="entry name" value="Transglut_core"/>
    <property type="match status" value="1"/>
</dbReference>
<feature type="transmembrane region" description="Helical" evidence="2">
    <location>
        <begin position="204"/>
        <end position="223"/>
    </location>
</feature>
<dbReference type="InterPro" id="IPR038765">
    <property type="entry name" value="Papain-like_cys_pep_sf"/>
</dbReference>
<feature type="transmembrane region" description="Helical" evidence="2">
    <location>
        <begin position="86"/>
        <end position="107"/>
    </location>
</feature>
<dbReference type="OrthoDB" id="3651060at2"/>
<feature type="transmembrane region" description="Helical" evidence="2">
    <location>
        <begin position="670"/>
        <end position="690"/>
    </location>
</feature>
<dbReference type="Gene3D" id="3.10.620.30">
    <property type="match status" value="1"/>
</dbReference>
<feature type="transmembrane region" description="Helical" evidence="2">
    <location>
        <begin position="255"/>
        <end position="277"/>
    </location>
</feature>
<dbReference type="AlphaFoldDB" id="A0A2U2MRJ2"/>